<dbReference type="AlphaFoldDB" id="A0AAV7VA17"/>
<protein>
    <submittedName>
        <fullName evidence="2">Uncharacterized protein</fullName>
    </submittedName>
</protein>
<organism evidence="2 3">
    <name type="scientific">Pleurodeles waltl</name>
    <name type="common">Iberian ribbed newt</name>
    <dbReference type="NCBI Taxonomy" id="8319"/>
    <lineage>
        <taxon>Eukaryota</taxon>
        <taxon>Metazoa</taxon>
        <taxon>Chordata</taxon>
        <taxon>Craniata</taxon>
        <taxon>Vertebrata</taxon>
        <taxon>Euteleostomi</taxon>
        <taxon>Amphibia</taxon>
        <taxon>Batrachia</taxon>
        <taxon>Caudata</taxon>
        <taxon>Salamandroidea</taxon>
        <taxon>Salamandridae</taxon>
        <taxon>Pleurodelinae</taxon>
        <taxon>Pleurodeles</taxon>
    </lineage>
</organism>
<feature type="compositionally biased region" description="Basic and acidic residues" evidence="1">
    <location>
        <begin position="70"/>
        <end position="82"/>
    </location>
</feature>
<dbReference type="EMBL" id="JANPWB010000003">
    <property type="protein sequence ID" value="KAJ1198178.1"/>
    <property type="molecule type" value="Genomic_DNA"/>
</dbReference>
<comment type="caution">
    <text evidence="2">The sequence shown here is derived from an EMBL/GenBank/DDBJ whole genome shotgun (WGS) entry which is preliminary data.</text>
</comment>
<feature type="region of interest" description="Disordered" evidence="1">
    <location>
        <begin position="59"/>
        <end position="91"/>
    </location>
</feature>
<evidence type="ECO:0000256" key="1">
    <source>
        <dbReference type="SAM" id="MobiDB-lite"/>
    </source>
</evidence>
<dbReference type="Proteomes" id="UP001066276">
    <property type="component" value="Chromosome 2_1"/>
</dbReference>
<name>A0AAV7VA17_PLEWA</name>
<feature type="region of interest" description="Disordered" evidence="1">
    <location>
        <begin position="118"/>
        <end position="140"/>
    </location>
</feature>
<evidence type="ECO:0000313" key="3">
    <source>
        <dbReference type="Proteomes" id="UP001066276"/>
    </source>
</evidence>
<accession>A0AAV7VA17</accession>
<sequence length="164" mass="17345">MRDLFVIHFLARAGLPLVSLAFVSLQLFSFHLLISSLLPPLALEEEAGSAVCSRSTIHAKAPSGTANTSSEKEPRASGKEPKTAQPLRQSQAPLAGVGAGYILRGVANGDQFLTGKERAHQLQPRGLRSTGREGPLREKGGCGERLLLWAAQGPRSAGTPRLSA</sequence>
<feature type="compositionally biased region" description="Basic and acidic residues" evidence="1">
    <location>
        <begin position="130"/>
        <end position="140"/>
    </location>
</feature>
<reference evidence="2" key="1">
    <citation type="journal article" date="2022" name="bioRxiv">
        <title>Sequencing and chromosome-scale assembly of the giantPleurodeles waltlgenome.</title>
        <authorList>
            <person name="Brown T."/>
            <person name="Elewa A."/>
            <person name="Iarovenko S."/>
            <person name="Subramanian E."/>
            <person name="Araus A.J."/>
            <person name="Petzold A."/>
            <person name="Susuki M."/>
            <person name="Suzuki K.-i.T."/>
            <person name="Hayashi T."/>
            <person name="Toyoda A."/>
            <person name="Oliveira C."/>
            <person name="Osipova E."/>
            <person name="Leigh N.D."/>
            <person name="Simon A."/>
            <person name="Yun M.H."/>
        </authorList>
    </citation>
    <scope>NUCLEOTIDE SEQUENCE</scope>
    <source>
        <strain evidence="2">20211129_DDA</strain>
        <tissue evidence="2">Liver</tissue>
    </source>
</reference>
<evidence type="ECO:0000313" key="2">
    <source>
        <dbReference type="EMBL" id="KAJ1198178.1"/>
    </source>
</evidence>
<keyword evidence="3" id="KW-1185">Reference proteome</keyword>
<proteinExistence type="predicted"/>
<gene>
    <name evidence="2" type="ORF">NDU88_002022</name>
</gene>